<feature type="region of interest" description="Disordered" evidence="13">
    <location>
        <begin position="457"/>
        <end position="557"/>
    </location>
</feature>
<evidence type="ECO:0000256" key="6">
    <source>
        <dbReference type="ARBA" id="ARBA00022723"/>
    </source>
</evidence>
<evidence type="ECO:0000256" key="5">
    <source>
        <dbReference type="ARBA" id="ARBA00022692"/>
    </source>
</evidence>
<feature type="compositionally biased region" description="Polar residues" evidence="13">
    <location>
        <begin position="641"/>
        <end position="651"/>
    </location>
</feature>
<comment type="subcellular location">
    <subcellularLocation>
        <location evidence="2">Membrane</location>
        <topology evidence="2">Multi-pass membrane protein</topology>
    </subcellularLocation>
</comment>
<feature type="compositionally biased region" description="Polar residues" evidence="13">
    <location>
        <begin position="366"/>
        <end position="381"/>
    </location>
</feature>
<proteinExistence type="predicted"/>
<reference evidence="15" key="1">
    <citation type="submission" date="2017-12" db="EMBL/GenBank/DDBJ databases">
        <title>Gene loss provides genomic basis for host adaptation in cereal stripe rust fungi.</title>
        <authorList>
            <person name="Xia C."/>
        </authorList>
    </citation>
    <scope>NUCLEOTIDE SEQUENCE [LARGE SCALE GENOMIC DNA]</scope>
    <source>
        <strain evidence="15">93-210</strain>
    </source>
</reference>
<keyword evidence="8" id="KW-0833">Ubl conjugation pathway</keyword>
<feature type="compositionally biased region" description="Basic and acidic residues" evidence="13">
    <location>
        <begin position="788"/>
        <end position="805"/>
    </location>
</feature>
<gene>
    <name evidence="15" type="ORF">PSTT_08169</name>
</gene>
<comment type="caution">
    <text evidence="15">The sequence shown here is derived from an EMBL/GenBank/DDBJ whole genome shotgun (WGS) entry which is preliminary data.</text>
</comment>
<feature type="compositionally biased region" description="Pro residues" evidence="13">
    <location>
        <begin position="385"/>
        <end position="396"/>
    </location>
</feature>
<evidence type="ECO:0000256" key="2">
    <source>
        <dbReference type="ARBA" id="ARBA00004141"/>
    </source>
</evidence>
<organism evidence="15 16">
    <name type="scientific">Puccinia striiformis</name>
    <dbReference type="NCBI Taxonomy" id="27350"/>
    <lineage>
        <taxon>Eukaryota</taxon>
        <taxon>Fungi</taxon>
        <taxon>Dikarya</taxon>
        <taxon>Basidiomycota</taxon>
        <taxon>Pucciniomycotina</taxon>
        <taxon>Pucciniomycetes</taxon>
        <taxon>Pucciniales</taxon>
        <taxon>Pucciniaceae</taxon>
        <taxon>Puccinia</taxon>
    </lineage>
</organism>
<dbReference type="SUPFAM" id="SSF57850">
    <property type="entry name" value="RING/U-box"/>
    <property type="match status" value="1"/>
</dbReference>
<keyword evidence="6" id="KW-0479">Metal-binding</keyword>
<dbReference type="GO" id="GO:0016567">
    <property type="term" value="P:protein ubiquitination"/>
    <property type="evidence" value="ECO:0007669"/>
    <property type="project" value="TreeGrafter"/>
</dbReference>
<dbReference type="CDD" id="cd16473">
    <property type="entry name" value="RING-H2_RNF103"/>
    <property type="match status" value="1"/>
</dbReference>
<evidence type="ECO:0000256" key="10">
    <source>
        <dbReference type="ARBA" id="ARBA00022989"/>
    </source>
</evidence>
<evidence type="ECO:0000256" key="3">
    <source>
        <dbReference type="ARBA" id="ARBA00012483"/>
    </source>
</evidence>
<dbReference type="EC" id="2.3.2.27" evidence="3"/>
<keyword evidence="9" id="KW-0862">Zinc</keyword>
<accession>A0A2S4VDN7</accession>
<dbReference type="PANTHER" id="PTHR45977">
    <property type="entry name" value="TARGET OF ERK KINASE MPK-1"/>
    <property type="match status" value="1"/>
</dbReference>
<dbReference type="Proteomes" id="UP000239156">
    <property type="component" value="Unassembled WGS sequence"/>
</dbReference>
<keyword evidence="10" id="KW-1133">Transmembrane helix</keyword>
<feature type="compositionally biased region" description="Basic and acidic residues" evidence="13">
    <location>
        <begin position="743"/>
        <end position="763"/>
    </location>
</feature>
<dbReference type="Pfam" id="PF13639">
    <property type="entry name" value="zf-RING_2"/>
    <property type="match status" value="1"/>
</dbReference>
<keyword evidence="11" id="KW-0472">Membrane</keyword>
<protein>
    <recommendedName>
        <fullName evidence="3">RING-type E3 ubiquitin transferase</fullName>
        <ecNumber evidence="3">2.3.2.27</ecNumber>
    </recommendedName>
</protein>
<comment type="catalytic activity">
    <reaction evidence="1">
        <text>S-ubiquitinyl-[E2 ubiquitin-conjugating enzyme]-L-cysteine + [acceptor protein]-L-lysine = [E2 ubiquitin-conjugating enzyme]-L-cysteine + N(6)-ubiquitinyl-[acceptor protein]-L-lysine.</text>
        <dbReference type="EC" id="2.3.2.27"/>
    </reaction>
</comment>
<feature type="region of interest" description="Disordered" evidence="13">
    <location>
        <begin position="738"/>
        <end position="763"/>
    </location>
</feature>
<evidence type="ECO:0000256" key="12">
    <source>
        <dbReference type="PROSITE-ProRule" id="PRU00175"/>
    </source>
</evidence>
<feature type="domain" description="RING-type" evidence="14">
    <location>
        <begin position="825"/>
        <end position="867"/>
    </location>
</feature>
<dbReference type="PROSITE" id="PS50089">
    <property type="entry name" value="ZF_RING_2"/>
    <property type="match status" value="1"/>
</dbReference>
<keyword evidence="16" id="KW-1185">Reference proteome</keyword>
<evidence type="ECO:0000313" key="15">
    <source>
        <dbReference type="EMBL" id="POW07595.1"/>
    </source>
</evidence>
<feature type="region of interest" description="Disordered" evidence="13">
    <location>
        <begin position="104"/>
        <end position="148"/>
    </location>
</feature>
<evidence type="ECO:0000259" key="14">
    <source>
        <dbReference type="PROSITE" id="PS50089"/>
    </source>
</evidence>
<evidence type="ECO:0000256" key="13">
    <source>
        <dbReference type="SAM" id="MobiDB-lite"/>
    </source>
</evidence>
<dbReference type="GO" id="GO:0061630">
    <property type="term" value="F:ubiquitin protein ligase activity"/>
    <property type="evidence" value="ECO:0007669"/>
    <property type="project" value="UniProtKB-EC"/>
</dbReference>
<feature type="region of interest" description="Disordered" evidence="13">
    <location>
        <begin position="788"/>
        <end position="812"/>
    </location>
</feature>
<feature type="compositionally biased region" description="Polar residues" evidence="13">
    <location>
        <begin position="122"/>
        <end position="139"/>
    </location>
</feature>
<dbReference type="Gene3D" id="3.30.40.10">
    <property type="entry name" value="Zinc/RING finger domain, C3HC4 (zinc finger)"/>
    <property type="match status" value="1"/>
</dbReference>
<dbReference type="VEuPathDB" id="FungiDB:PSTT_08169"/>
<feature type="region of interest" description="Disordered" evidence="13">
    <location>
        <begin position="209"/>
        <end position="240"/>
    </location>
</feature>
<dbReference type="GO" id="GO:0016020">
    <property type="term" value="C:membrane"/>
    <property type="evidence" value="ECO:0007669"/>
    <property type="project" value="UniProtKB-SubCell"/>
</dbReference>
<feature type="compositionally biased region" description="Polar residues" evidence="13">
    <location>
        <begin position="502"/>
        <end position="530"/>
    </location>
</feature>
<keyword evidence="5" id="KW-0812">Transmembrane</keyword>
<evidence type="ECO:0000256" key="11">
    <source>
        <dbReference type="ARBA" id="ARBA00023136"/>
    </source>
</evidence>
<evidence type="ECO:0000256" key="9">
    <source>
        <dbReference type="ARBA" id="ARBA00022833"/>
    </source>
</evidence>
<feature type="compositionally biased region" description="Basic residues" evidence="13">
    <location>
        <begin position="20"/>
        <end position="41"/>
    </location>
</feature>
<sequence length="872" mass="96049">MGQKHSRPETTNTKDSLLRSIKRKTKNKRWKNPFSHRNRKKKDQDEIVVVAEEQPELVEEPELEELIEPEQPEEPEQPLAEIDQPASPARRIYVQGMVVVRNLSDQPNQTTQESDHMDSLPTPETENQPIENNTDIISTPPQPPIGPSQVQLEQATMISRLLSAAAAATAASLLPYAIHVDGTTIQNPPQHSPRSTSDSNDIYSSATTRIQHRLPTTLEDNHEISENEDEEPEDDDDSHPGLQIILRDALRAAFGGALISPSTDPTPDQSPRSLAPSSPISSSPHQLLSTLPDPSFVPNSPPPSDALFEPISTEPPFTHTRISTSSRIMHRLRRRRPTIDNSSSTPTSPEITGDDDDQLLFSQDLPATTSEITSPPITEVTTLGAPPPPPAAPLSPPSSDQPNEPVQSLPSSEDDTEEPEITNNHNEDESITTTISPTRAERVSFNFFRMHRFEGIQPPVNRTTIPTSTNENGNGNGVGTNEDTDRPGLIPVLLVGIGNNDLGHQTDGSTGHNDNDHSSQSNATSDNLNQIDDADISAPIPVPESTTTTTDTPSPTGPAPRSWLIFVLAGLYPESHPIFTAPSLFIPNGLPIDRPASQDQQQPQPSMIASEEAGEEEGDDSTTPTDSSDLNRTGLIRRLRQPSTPSNNNPESRNDLIEEALLDYQSMIRLAELIGQSSFPILPTINKRLVKTLTQDAIDSSTQVKKFIFGELVHLLNIQSDGSGSVINNDGDHLVVEEEEEVDDHHHQGDTQQEPETHQEELARQPHDRLNDSILDLISGIDVHDLEFIDPDDHQDHDQHQDQDHGQGQSQGHHVLVLQNTLEKCLICLDEYLNEDSVQILSCKHMFHKHCVDQWLTKSSDSCPVCRRPAIA</sequence>
<dbReference type="InterPro" id="IPR001841">
    <property type="entry name" value="Znf_RING"/>
</dbReference>
<feature type="region of interest" description="Disordered" evidence="13">
    <location>
        <begin position="590"/>
        <end position="653"/>
    </location>
</feature>
<dbReference type="GO" id="GO:0006511">
    <property type="term" value="P:ubiquitin-dependent protein catabolic process"/>
    <property type="evidence" value="ECO:0007669"/>
    <property type="project" value="TreeGrafter"/>
</dbReference>
<keyword evidence="7 12" id="KW-0863">Zinc-finger</keyword>
<evidence type="ECO:0000256" key="8">
    <source>
        <dbReference type="ARBA" id="ARBA00022786"/>
    </source>
</evidence>
<feature type="compositionally biased region" description="Acidic residues" evidence="13">
    <location>
        <begin position="226"/>
        <end position="237"/>
    </location>
</feature>
<dbReference type="GO" id="GO:0008270">
    <property type="term" value="F:zinc ion binding"/>
    <property type="evidence" value="ECO:0007669"/>
    <property type="project" value="UniProtKB-KW"/>
</dbReference>
<name>A0A2S4VDN7_9BASI</name>
<evidence type="ECO:0000256" key="4">
    <source>
        <dbReference type="ARBA" id="ARBA00022679"/>
    </source>
</evidence>
<feature type="compositionally biased region" description="Low complexity" evidence="13">
    <location>
        <begin position="543"/>
        <end position="554"/>
    </location>
</feature>
<evidence type="ECO:0000256" key="7">
    <source>
        <dbReference type="ARBA" id="ARBA00022771"/>
    </source>
</evidence>
<evidence type="ECO:0000256" key="1">
    <source>
        <dbReference type="ARBA" id="ARBA00000900"/>
    </source>
</evidence>
<feature type="compositionally biased region" description="Low complexity" evidence="13">
    <location>
        <begin position="260"/>
        <end position="298"/>
    </location>
</feature>
<feature type="compositionally biased region" description="Polar residues" evidence="13">
    <location>
        <begin position="339"/>
        <end position="350"/>
    </location>
</feature>
<dbReference type="InterPro" id="IPR013083">
    <property type="entry name" value="Znf_RING/FYVE/PHD"/>
</dbReference>
<feature type="compositionally biased region" description="Polar residues" evidence="13">
    <location>
        <begin position="400"/>
        <end position="411"/>
    </location>
</feature>
<keyword evidence="4" id="KW-0808">Transferase</keyword>
<feature type="region of interest" description="Disordered" evidence="13">
    <location>
        <begin position="257"/>
        <end position="438"/>
    </location>
</feature>
<dbReference type="AlphaFoldDB" id="A0A2S4VDN7"/>
<dbReference type="SMART" id="SM00184">
    <property type="entry name" value="RING"/>
    <property type="match status" value="1"/>
</dbReference>
<feature type="region of interest" description="Disordered" evidence="13">
    <location>
        <begin position="1"/>
        <end position="88"/>
    </location>
</feature>
<feature type="compositionally biased region" description="Acidic residues" evidence="13">
    <location>
        <begin position="53"/>
        <end position="76"/>
    </location>
</feature>
<evidence type="ECO:0000313" key="16">
    <source>
        <dbReference type="Proteomes" id="UP000239156"/>
    </source>
</evidence>
<dbReference type="PANTHER" id="PTHR45977:SF4">
    <property type="entry name" value="RING-TYPE DOMAIN-CONTAINING PROTEIN"/>
    <property type="match status" value="1"/>
</dbReference>
<feature type="compositionally biased region" description="Low complexity" evidence="13">
    <location>
        <begin position="597"/>
        <end position="611"/>
    </location>
</feature>
<dbReference type="EMBL" id="PKSL01000073">
    <property type="protein sequence ID" value="POW07595.1"/>
    <property type="molecule type" value="Genomic_DNA"/>
</dbReference>